<accession>A0AA38MNM0</accession>
<evidence type="ECO:0000256" key="1">
    <source>
        <dbReference type="SAM" id="Phobius"/>
    </source>
</evidence>
<keyword evidence="1" id="KW-0472">Membrane</keyword>
<gene>
    <name evidence="2" type="ORF">Zmor_006802</name>
</gene>
<keyword evidence="3" id="KW-1185">Reference proteome</keyword>
<protein>
    <submittedName>
        <fullName evidence="2">Uncharacterized protein</fullName>
    </submittedName>
</protein>
<feature type="transmembrane region" description="Helical" evidence="1">
    <location>
        <begin position="12"/>
        <end position="32"/>
    </location>
</feature>
<evidence type="ECO:0000313" key="2">
    <source>
        <dbReference type="EMBL" id="KAJ3662454.1"/>
    </source>
</evidence>
<reference evidence="2" key="1">
    <citation type="journal article" date="2023" name="G3 (Bethesda)">
        <title>Whole genome assemblies of Zophobas morio and Tenebrio molitor.</title>
        <authorList>
            <person name="Kaur S."/>
            <person name="Stinson S.A."/>
            <person name="diCenzo G.C."/>
        </authorList>
    </citation>
    <scope>NUCLEOTIDE SEQUENCE</scope>
    <source>
        <strain evidence="2">QUZm001</strain>
    </source>
</reference>
<keyword evidence="1" id="KW-0812">Transmembrane</keyword>
<organism evidence="2 3">
    <name type="scientific">Zophobas morio</name>
    <dbReference type="NCBI Taxonomy" id="2755281"/>
    <lineage>
        <taxon>Eukaryota</taxon>
        <taxon>Metazoa</taxon>
        <taxon>Ecdysozoa</taxon>
        <taxon>Arthropoda</taxon>
        <taxon>Hexapoda</taxon>
        <taxon>Insecta</taxon>
        <taxon>Pterygota</taxon>
        <taxon>Neoptera</taxon>
        <taxon>Endopterygota</taxon>
        <taxon>Coleoptera</taxon>
        <taxon>Polyphaga</taxon>
        <taxon>Cucujiformia</taxon>
        <taxon>Tenebrionidae</taxon>
        <taxon>Zophobas</taxon>
    </lineage>
</organism>
<name>A0AA38MNM0_9CUCU</name>
<dbReference type="EMBL" id="JALNTZ010000002">
    <property type="protein sequence ID" value="KAJ3662454.1"/>
    <property type="molecule type" value="Genomic_DNA"/>
</dbReference>
<comment type="caution">
    <text evidence="2">The sequence shown here is derived from an EMBL/GenBank/DDBJ whole genome shotgun (WGS) entry which is preliminary data.</text>
</comment>
<dbReference type="AlphaFoldDB" id="A0AA38MNM0"/>
<dbReference type="Proteomes" id="UP001168821">
    <property type="component" value="Unassembled WGS sequence"/>
</dbReference>
<evidence type="ECO:0000313" key="3">
    <source>
        <dbReference type="Proteomes" id="UP001168821"/>
    </source>
</evidence>
<proteinExistence type="predicted"/>
<sequence length="160" mass="18041">MSKVVVYVLDKIVWMLLITAVTTQALQIVGVVDTPKGLGDIAYKQDNEYNFQVQVGGSDVRGKRQTDQRSRFIDNLFNVSKTVHVVTVKENKKDRIPISTLNAVNNLVQSSRPAFQSLRDFAARKLERANQAAQSNNQLLRQQKVQAVEVLNKEETVTKQ</sequence>
<keyword evidence="1" id="KW-1133">Transmembrane helix</keyword>